<organism evidence="1 2">
    <name type="scientific">Lophiostoma macrostomum CBS 122681</name>
    <dbReference type="NCBI Taxonomy" id="1314788"/>
    <lineage>
        <taxon>Eukaryota</taxon>
        <taxon>Fungi</taxon>
        <taxon>Dikarya</taxon>
        <taxon>Ascomycota</taxon>
        <taxon>Pezizomycotina</taxon>
        <taxon>Dothideomycetes</taxon>
        <taxon>Pleosporomycetidae</taxon>
        <taxon>Pleosporales</taxon>
        <taxon>Lophiostomataceae</taxon>
        <taxon>Lophiostoma</taxon>
    </lineage>
</organism>
<accession>A0A6A6SY40</accession>
<name>A0A6A6SY40_9PLEO</name>
<dbReference type="OrthoDB" id="62952at2759"/>
<dbReference type="Proteomes" id="UP000799324">
    <property type="component" value="Unassembled WGS sequence"/>
</dbReference>
<proteinExistence type="predicted"/>
<dbReference type="EMBL" id="MU004426">
    <property type="protein sequence ID" value="KAF2651408.1"/>
    <property type="molecule type" value="Genomic_DNA"/>
</dbReference>
<evidence type="ECO:0000313" key="1">
    <source>
        <dbReference type="EMBL" id="KAF2651408.1"/>
    </source>
</evidence>
<sequence>MFDISLEDQERDERASKEDFTHRNRLRMRYILLIVPSERLFWPQKLIFDDALWSAILPNLRGLRIIAHVPIKKDRDFEERLESWVQNTRPYLQCFGQHLSERTTVQIDYNGETKARTLMDECLPHGYREIRCRRTGDCYFERGRWAARNRMPYPGLRNLRR</sequence>
<keyword evidence="2" id="KW-1185">Reference proteome</keyword>
<dbReference type="AlphaFoldDB" id="A0A6A6SY40"/>
<protein>
    <submittedName>
        <fullName evidence="1">Uncharacterized protein</fullName>
    </submittedName>
</protein>
<gene>
    <name evidence="1" type="ORF">K491DRAFT_90292</name>
</gene>
<reference evidence="1" key="1">
    <citation type="journal article" date="2020" name="Stud. Mycol.">
        <title>101 Dothideomycetes genomes: a test case for predicting lifestyles and emergence of pathogens.</title>
        <authorList>
            <person name="Haridas S."/>
            <person name="Albert R."/>
            <person name="Binder M."/>
            <person name="Bloem J."/>
            <person name="Labutti K."/>
            <person name="Salamov A."/>
            <person name="Andreopoulos B."/>
            <person name="Baker S."/>
            <person name="Barry K."/>
            <person name="Bills G."/>
            <person name="Bluhm B."/>
            <person name="Cannon C."/>
            <person name="Castanera R."/>
            <person name="Culley D."/>
            <person name="Daum C."/>
            <person name="Ezra D."/>
            <person name="Gonzalez J."/>
            <person name="Henrissat B."/>
            <person name="Kuo A."/>
            <person name="Liang C."/>
            <person name="Lipzen A."/>
            <person name="Lutzoni F."/>
            <person name="Magnuson J."/>
            <person name="Mondo S."/>
            <person name="Nolan M."/>
            <person name="Ohm R."/>
            <person name="Pangilinan J."/>
            <person name="Park H.-J."/>
            <person name="Ramirez L."/>
            <person name="Alfaro M."/>
            <person name="Sun H."/>
            <person name="Tritt A."/>
            <person name="Yoshinaga Y."/>
            <person name="Zwiers L.-H."/>
            <person name="Turgeon B."/>
            <person name="Goodwin S."/>
            <person name="Spatafora J."/>
            <person name="Crous P."/>
            <person name="Grigoriev I."/>
        </authorList>
    </citation>
    <scope>NUCLEOTIDE SEQUENCE</scope>
    <source>
        <strain evidence="1">CBS 122681</strain>
    </source>
</reference>
<evidence type="ECO:0000313" key="2">
    <source>
        <dbReference type="Proteomes" id="UP000799324"/>
    </source>
</evidence>